<evidence type="ECO:0000256" key="6">
    <source>
        <dbReference type="ARBA" id="ARBA00023034"/>
    </source>
</evidence>
<keyword evidence="9" id="KW-0119">Carbohydrate metabolism</keyword>
<dbReference type="GO" id="GO:0008146">
    <property type="term" value="F:sulfotransferase activity"/>
    <property type="evidence" value="ECO:0007669"/>
    <property type="project" value="InterPro"/>
</dbReference>
<comment type="subcellular location">
    <subcellularLocation>
        <location evidence="1 9">Golgi apparatus membrane</location>
        <topology evidence="1 9">Single-pass type II membrane protein</topology>
    </subcellularLocation>
</comment>
<keyword evidence="10" id="KW-0732">Signal</keyword>
<comment type="similarity">
    <text evidence="2 9">Belongs to the sulfotransferase 2 family.</text>
</comment>
<keyword evidence="7" id="KW-0472">Membrane</keyword>
<keyword evidence="6 9" id="KW-0333">Golgi apparatus</keyword>
<dbReference type="Pfam" id="PF03567">
    <property type="entry name" value="Sulfotransfer_2"/>
    <property type="match status" value="1"/>
</dbReference>
<dbReference type="InterPro" id="IPR018011">
    <property type="entry name" value="Carb_sulfotrans_8-10"/>
</dbReference>
<dbReference type="GO" id="GO:0000139">
    <property type="term" value="C:Golgi membrane"/>
    <property type="evidence" value="ECO:0007669"/>
    <property type="project" value="UniProtKB-SubCell"/>
</dbReference>
<dbReference type="PANTHER" id="PTHR12137">
    <property type="entry name" value="CARBOHYDRATE SULFOTRANSFERASE"/>
    <property type="match status" value="1"/>
</dbReference>
<evidence type="ECO:0000313" key="11">
    <source>
        <dbReference type="Proteomes" id="UP000515154"/>
    </source>
</evidence>
<protein>
    <recommendedName>
        <fullName evidence="9">Carbohydrate sulfotransferase</fullName>
        <ecNumber evidence="9">2.8.2.-</ecNumber>
    </recommendedName>
</protein>
<accession>A0A7E6ERH4</accession>
<name>A0A7E6ERH4_9MOLL</name>
<keyword evidence="9" id="KW-0735">Signal-anchor</keyword>
<evidence type="ECO:0000256" key="1">
    <source>
        <dbReference type="ARBA" id="ARBA00004323"/>
    </source>
</evidence>
<gene>
    <name evidence="12" type="primary">LOC115209566</name>
</gene>
<dbReference type="Proteomes" id="UP000515154">
    <property type="component" value="Linkage group LG3"/>
</dbReference>
<evidence type="ECO:0000256" key="8">
    <source>
        <dbReference type="ARBA" id="ARBA00023180"/>
    </source>
</evidence>
<proteinExistence type="inferred from homology"/>
<keyword evidence="8 9" id="KW-0325">Glycoprotein</keyword>
<dbReference type="InterPro" id="IPR005331">
    <property type="entry name" value="Sulfotransferase"/>
</dbReference>
<evidence type="ECO:0000256" key="5">
    <source>
        <dbReference type="ARBA" id="ARBA00022989"/>
    </source>
</evidence>
<evidence type="ECO:0000256" key="7">
    <source>
        <dbReference type="ARBA" id="ARBA00023136"/>
    </source>
</evidence>
<reference evidence="12" key="1">
    <citation type="submission" date="2025-08" db="UniProtKB">
        <authorList>
            <consortium name="RefSeq"/>
        </authorList>
    </citation>
    <scope>IDENTIFICATION</scope>
</reference>
<dbReference type="EC" id="2.8.2.-" evidence="9"/>
<keyword evidence="5" id="KW-1133">Transmembrane helix</keyword>
<evidence type="ECO:0000256" key="9">
    <source>
        <dbReference type="RuleBase" id="RU364020"/>
    </source>
</evidence>
<organism evidence="11 12">
    <name type="scientific">Octopus sinensis</name>
    <name type="common">East Asian common octopus</name>
    <dbReference type="NCBI Taxonomy" id="2607531"/>
    <lineage>
        <taxon>Eukaryota</taxon>
        <taxon>Metazoa</taxon>
        <taxon>Spiralia</taxon>
        <taxon>Lophotrochozoa</taxon>
        <taxon>Mollusca</taxon>
        <taxon>Cephalopoda</taxon>
        <taxon>Coleoidea</taxon>
        <taxon>Octopodiformes</taxon>
        <taxon>Octopoda</taxon>
        <taxon>Incirrata</taxon>
        <taxon>Octopodidae</taxon>
        <taxon>Octopus</taxon>
    </lineage>
</organism>
<dbReference type="RefSeq" id="XP_036357387.1">
    <property type="nucleotide sequence ID" value="XM_036501494.1"/>
</dbReference>
<evidence type="ECO:0000256" key="2">
    <source>
        <dbReference type="ARBA" id="ARBA00006339"/>
    </source>
</evidence>
<feature type="chain" id="PRO_5028993761" description="Carbohydrate sulfotransferase" evidence="10">
    <location>
        <begin position="27"/>
        <end position="415"/>
    </location>
</feature>
<evidence type="ECO:0000256" key="10">
    <source>
        <dbReference type="SAM" id="SignalP"/>
    </source>
</evidence>
<sequence length="415" mass="48786">MRSSIWRRSLKTFSIISLFLVIIVWKKCPCSVKKCELQATELRDSRDLHHLQNERKKALQETCKNTSLALNYVNAMKSMQISHKDKILYCGIAKVGCTFFKRLIYVLNSEKLYKSLFDITPNNIHGMHTALVSDLKEPNKSLVEINYKTFLFVRNPYKRLFSGYVDKIFTPQMYFLLKYGTYIIKKFRKNPSEKSLRCGHDVTFAEFISYVIDSVKTGNMANNHFTPMYLHCAPCEIHYDLIGHLETLQNDLQFLIKPERLKAVLPENLRMSSLRDELFDATDIAFRNLKSNQNCFSPYELLERIWHRLQIRGILNQKFSFPLTPEEAQTIKQDDFYKMLNTYLEKSQMNPSTVNNRHESINEAFSTVPLDILEKLQSVMEMDCKLFGYDTQPDFVFKAKNYVNKSFKYFNEINN</sequence>
<keyword evidence="11" id="KW-1185">Reference proteome</keyword>
<keyword evidence="4" id="KW-0812">Transmembrane</keyword>
<keyword evidence="3 9" id="KW-0808">Transferase</keyword>
<feature type="signal peptide" evidence="10">
    <location>
        <begin position="1"/>
        <end position="26"/>
    </location>
</feature>
<evidence type="ECO:0000313" key="12">
    <source>
        <dbReference type="RefSeq" id="XP_036357387.1"/>
    </source>
</evidence>
<dbReference type="AlphaFoldDB" id="A0A7E6ERH4"/>
<evidence type="ECO:0000256" key="4">
    <source>
        <dbReference type="ARBA" id="ARBA00022692"/>
    </source>
</evidence>
<evidence type="ECO:0000256" key="3">
    <source>
        <dbReference type="ARBA" id="ARBA00022679"/>
    </source>
</evidence>
<dbReference type="GO" id="GO:0016051">
    <property type="term" value="P:carbohydrate biosynthetic process"/>
    <property type="evidence" value="ECO:0007669"/>
    <property type="project" value="InterPro"/>
</dbReference>
<dbReference type="PANTHER" id="PTHR12137:SF54">
    <property type="entry name" value="CARBOHYDRATE SULFOTRANSFERASE"/>
    <property type="match status" value="1"/>
</dbReference>